<evidence type="ECO:0000313" key="1">
    <source>
        <dbReference type="EMBL" id="MBS4221165.1"/>
    </source>
</evidence>
<proteinExistence type="predicted"/>
<dbReference type="Proteomes" id="UP000676456">
    <property type="component" value="Unassembled WGS sequence"/>
</dbReference>
<evidence type="ECO:0000313" key="2">
    <source>
        <dbReference type="Proteomes" id="UP000676456"/>
    </source>
</evidence>
<dbReference type="AlphaFoldDB" id="A0A942UIC2"/>
<dbReference type="Gene3D" id="3.10.20.520">
    <property type="entry name" value="Phenylacetic acid degradation B"/>
    <property type="match status" value="1"/>
</dbReference>
<reference evidence="1 2" key="1">
    <citation type="submission" date="2021-05" db="EMBL/GenBank/DDBJ databases">
        <title>Novel Bacillus species.</title>
        <authorList>
            <person name="Liu G."/>
        </authorList>
    </citation>
    <scope>NUCLEOTIDE SEQUENCE [LARGE SCALE GENOMIC DNA]</scope>
    <source>
        <strain evidence="1 2">FJAT-49682</strain>
    </source>
</reference>
<name>A0A942UIC2_9BACI</name>
<keyword evidence="2" id="KW-1185">Reference proteome</keyword>
<protein>
    <submittedName>
        <fullName evidence="1">1,2-phenylacetyl-CoA epoxidase subunit B</fullName>
    </submittedName>
</protein>
<dbReference type="InterPro" id="IPR009359">
    <property type="entry name" value="PaaB"/>
</dbReference>
<dbReference type="EMBL" id="JAGYPN010000001">
    <property type="protein sequence ID" value="MBS4221165.1"/>
    <property type="molecule type" value="Genomic_DNA"/>
</dbReference>
<dbReference type="Pfam" id="PF06243">
    <property type="entry name" value="PaaB"/>
    <property type="match status" value="1"/>
</dbReference>
<gene>
    <name evidence="1" type="primary">paaH</name>
    <name evidence="1" type="ORF">KHA91_00165</name>
</gene>
<accession>A0A942UIC2</accession>
<dbReference type="NCBIfam" id="TIGR02157">
    <property type="entry name" value="PA_CoA_Oxy2"/>
    <property type="match status" value="1"/>
</dbReference>
<dbReference type="InterPro" id="IPR038693">
    <property type="entry name" value="PaaB_sf"/>
</dbReference>
<comment type="caution">
    <text evidence="1">The sequence shown here is derived from an EMBL/GenBank/DDBJ whole genome shotgun (WGS) entry which is preliminary data.</text>
</comment>
<organism evidence="1 2">
    <name type="scientific">Lederbergia citrea</name>
    <dbReference type="NCBI Taxonomy" id="2833581"/>
    <lineage>
        <taxon>Bacteria</taxon>
        <taxon>Bacillati</taxon>
        <taxon>Bacillota</taxon>
        <taxon>Bacilli</taxon>
        <taxon>Bacillales</taxon>
        <taxon>Bacillaceae</taxon>
        <taxon>Lederbergia</taxon>
    </lineage>
</organism>
<sequence>MVSVDKEHPGNFYEIFEVFSKRTHKSDFQHQFNLLAPNHEMAFIMAQENFMRREPVVDLWIVKRSDIRMMKPEERDSLARLDNKDYRTTKGYGYLKKKWRHYEQQILDEKEIMSWGGYADGKNHLGARGKQQ</sequence>